<evidence type="ECO:0000256" key="6">
    <source>
        <dbReference type="ARBA" id="ARBA00023159"/>
    </source>
</evidence>
<comment type="similarity">
    <text evidence="2">Belongs to the EAF family.</text>
</comment>
<dbReference type="AlphaFoldDB" id="A0AAE1QPW4"/>
<feature type="compositionally biased region" description="Polar residues" evidence="10">
    <location>
        <begin position="165"/>
        <end position="187"/>
    </location>
</feature>
<evidence type="ECO:0000256" key="4">
    <source>
        <dbReference type="ARBA" id="ARBA00022553"/>
    </source>
</evidence>
<dbReference type="EMBL" id="JAWZYT010000030">
    <property type="protein sequence ID" value="KAK4329167.1"/>
    <property type="molecule type" value="Genomic_DNA"/>
</dbReference>
<keyword evidence="4" id="KW-0597">Phosphoprotein</keyword>
<sequence>MADKLGLVGEGKDLKLGDTFNKNYKDGAFHTIRYDFKPASVDKQKMGTVEVEGNHQVTVKVPHVEGSGTSQTVFKGNHKPVAKECILIIDHVTGEIVLERISQAISVKTTRPEGSSRVPTQRSNTPLDPPLRKNSPSQKCSPSHPPSRSSANSLSRPSPSHGKFSPSSKTSPHARSPIPSKSPNSTHCAAPGSMPLLNFDDNFGGGNKHQEMSGSSSDSDSNSSSSSSSESDSDSEPEQETTAKKANGHGGHAANMPNGAALIDDLELSSVSEDSD</sequence>
<evidence type="ECO:0000256" key="10">
    <source>
        <dbReference type="SAM" id="MobiDB-lite"/>
    </source>
</evidence>
<protein>
    <recommendedName>
        <fullName evidence="3">Ell-associated factor Eaf</fullName>
    </recommendedName>
</protein>
<keyword evidence="13" id="KW-1185">Reference proteome</keyword>
<feature type="compositionally biased region" description="Low complexity" evidence="10">
    <location>
        <begin position="213"/>
        <end position="230"/>
    </location>
</feature>
<evidence type="ECO:0000256" key="3">
    <source>
        <dbReference type="ARBA" id="ARBA00021452"/>
    </source>
</evidence>
<keyword evidence="6" id="KW-0010">Activator</keyword>
<feature type="compositionally biased region" description="Polar residues" evidence="10">
    <location>
        <begin position="107"/>
        <end position="126"/>
    </location>
</feature>
<gene>
    <name evidence="12" type="ORF">Pmani_000458</name>
</gene>
<evidence type="ECO:0000256" key="5">
    <source>
        <dbReference type="ARBA" id="ARBA00023015"/>
    </source>
</evidence>
<feature type="compositionally biased region" description="Low complexity" evidence="10">
    <location>
        <begin position="252"/>
        <end position="261"/>
    </location>
</feature>
<dbReference type="GO" id="GO:0003711">
    <property type="term" value="F:transcription elongation factor activity"/>
    <property type="evidence" value="ECO:0007669"/>
    <property type="project" value="TreeGrafter"/>
</dbReference>
<feature type="domain" description="Transcription elongation factor Eaf N-terminal" evidence="11">
    <location>
        <begin position="13"/>
        <end position="111"/>
    </location>
</feature>
<dbReference type="InterPro" id="IPR027093">
    <property type="entry name" value="EAF_fam"/>
</dbReference>
<keyword evidence="7" id="KW-0804">Transcription</keyword>
<dbReference type="GO" id="GO:0032783">
    <property type="term" value="C:super elongation complex"/>
    <property type="evidence" value="ECO:0007669"/>
    <property type="project" value="InterPro"/>
</dbReference>
<dbReference type="GO" id="GO:0006368">
    <property type="term" value="P:transcription elongation by RNA polymerase II"/>
    <property type="evidence" value="ECO:0007669"/>
    <property type="project" value="InterPro"/>
</dbReference>
<reference evidence="12" key="1">
    <citation type="submission" date="2023-11" db="EMBL/GenBank/DDBJ databases">
        <title>Genome assemblies of two species of porcelain crab, Petrolisthes cinctipes and Petrolisthes manimaculis (Anomura: Porcellanidae).</title>
        <authorList>
            <person name="Angst P."/>
        </authorList>
    </citation>
    <scope>NUCLEOTIDE SEQUENCE</scope>
    <source>
        <strain evidence="12">PB745_02</strain>
        <tissue evidence="12">Gill</tissue>
    </source>
</reference>
<keyword evidence="5" id="KW-0805">Transcription regulation</keyword>
<comment type="subcellular location">
    <subcellularLocation>
        <location evidence="1">Nucleus</location>
    </subcellularLocation>
</comment>
<dbReference type="PANTHER" id="PTHR15970:SF2">
    <property type="entry name" value="ELL-ASSOCIATED FACTOR EAF"/>
    <property type="match status" value="1"/>
</dbReference>
<feature type="compositionally biased region" description="Low complexity" evidence="10">
    <location>
        <begin position="146"/>
        <end position="160"/>
    </location>
</feature>
<evidence type="ECO:0000256" key="9">
    <source>
        <dbReference type="ARBA" id="ARBA00025617"/>
    </source>
</evidence>
<keyword evidence="8" id="KW-0539">Nucleus</keyword>
<evidence type="ECO:0000256" key="8">
    <source>
        <dbReference type="ARBA" id="ARBA00023242"/>
    </source>
</evidence>
<feature type="region of interest" description="Disordered" evidence="10">
    <location>
        <begin position="107"/>
        <end position="276"/>
    </location>
</feature>
<organism evidence="12 13">
    <name type="scientific">Petrolisthes manimaculis</name>
    <dbReference type="NCBI Taxonomy" id="1843537"/>
    <lineage>
        <taxon>Eukaryota</taxon>
        <taxon>Metazoa</taxon>
        <taxon>Ecdysozoa</taxon>
        <taxon>Arthropoda</taxon>
        <taxon>Crustacea</taxon>
        <taxon>Multicrustacea</taxon>
        <taxon>Malacostraca</taxon>
        <taxon>Eumalacostraca</taxon>
        <taxon>Eucarida</taxon>
        <taxon>Decapoda</taxon>
        <taxon>Pleocyemata</taxon>
        <taxon>Anomura</taxon>
        <taxon>Galatheoidea</taxon>
        <taxon>Porcellanidae</taxon>
        <taxon>Petrolisthes</taxon>
    </lineage>
</organism>
<dbReference type="InterPro" id="IPR019194">
    <property type="entry name" value="Tscrpt_elong_fac_Eaf_N"/>
</dbReference>
<proteinExistence type="inferred from homology"/>
<dbReference type="PANTHER" id="PTHR15970">
    <property type="entry name" value="ELL-ASSOCIATED FACTOR EAF"/>
    <property type="match status" value="1"/>
</dbReference>
<evidence type="ECO:0000256" key="2">
    <source>
        <dbReference type="ARBA" id="ARBA00007798"/>
    </source>
</evidence>
<evidence type="ECO:0000256" key="1">
    <source>
        <dbReference type="ARBA" id="ARBA00004123"/>
    </source>
</evidence>
<evidence type="ECO:0000313" key="12">
    <source>
        <dbReference type="EMBL" id="KAK4329167.1"/>
    </source>
</evidence>
<dbReference type="Pfam" id="PF09816">
    <property type="entry name" value="EAF"/>
    <property type="match status" value="1"/>
</dbReference>
<name>A0AAE1QPW4_9EUCA</name>
<evidence type="ECO:0000313" key="13">
    <source>
        <dbReference type="Proteomes" id="UP001292094"/>
    </source>
</evidence>
<evidence type="ECO:0000256" key="7">
    <source>
        <dbReference type="ARBA" id="ARBA00023163"/>
    </source>
</evidence>
<accession>A0AAE1QPW4</accession>
<evidence type="ECO:0000259" key="11">
    <source>
        <dbReference type="Pfam" id="PF09816"/>
    </source>
</evidence>
<comment type="function">
    <text evidence="9">Promotes transcriptional elongation by Su(Tpl)/ELL. Essential for development.</text>
</comment>
<comment type="caution">
    <text evidence="12">The sequence shown here is derived from an EMBL/GenBank/DDBJ whole genome shotgun (WGS) entry which is preliminary data.</text>
</comment>
<dbReference type="Proteomes" id="UP001292094">
    <property type="component" value="Unassembled WGS sequence"/>
</dbReference>